<gene>
    <name evidence="4" type="ORF">SAMN04488505_1021161</name>
</gene>
<feature type="domain" description="Ig-like" evidence="2">
    <location>
        <begin position="714"/>
        <end position="797"/>
    </location>
</feature>
<dbReference type="Proteomes" id="UP000198984">
    <property type="component" value="Unassembled WGS sequence"/>
</dbReference>
<keyword evidence="1" id="KW-0732">Signal</keyword>
<dbReference type="InterPro" id="IPR057078">
    <property type="entry name" value="HYR-4C"/>
</dbReference>
<dbReference type="InterPro" id="IPR044023">
    <property type="entry name" value="Ig_7"/>
</dbReference>
<evidence type="ECO:0000259" key="2">
    <source>
        <dbReference type="Pfam" id="PF19081"/>
    </source>
</evidence>
<dbReference type="Pfam" id="PF19081">
    <property type="entry name" value="Ig_7"/>
    <property type="match status" value="1"/>
</dbReference>
<dbReference type="InterPro" id="IPR026341">
    <property type="entry name" value="T9SS_type_B"/>
</dbReference>
<dbReference type="OrthoDB" id="599464at2"/>
<name>A0A1H7T885_9BACT</name>
<dbReference type="Pfam" id="PF13585">
    <property type="entry name" value="CHU_C"/>
    <property type="match status" value="1"/>
</dbReference>
<dbReference type="InterPro" id="IPR013783">
    <property type="entry name" value="Ig-like_fold"/>
</dbReference>
<accession>A0A1H7T885</accession>
<dbReference type="Pfam" id="PF23237">
    <property type="entry name" value="HYR_4C"/>
    <property type="match status" value="1"/>
</dbReference>
<dbReference type="EMBL" id="FOBB01000002">
    <property type="protein sequence ID" value="SEL80719.1"/>
    <property type="molecule type" value="Genomic_DNA"/>
</dbReference>
<evidence type="ECO:0000259" key="3">
    <source>
        <dbReference type="Pfam" id="PF23237"/>
    </source>
</evidence>
<dbReference type="Gene3D" id="2.60.40.10">
    <property type="entry name" value="Immunoglobulins"/>
    <property type="match status" value="1"/>
</dbReference>
<sequence>MKKLLALLYLLIAFTTGTAIAQTMNAPATVCISPDATNKRWASMSLSVSNMQGTTWTVSVGGVPSVAGVDYNVLYGVVGTYSTGGAPNSVGNRSVTIEFLKPATYRIRAVITNANGTTTTINKNVVAVNCPMTICKGQNTTMAGFTEDFGQTTTRIPLDPARGTIEYIYQPTGSLNDEYYTISNILQERPEWDVSSDHTGNTNGAMLVANSAYDPKLFYSRRVNGLCTGAVYNFSAWFRNADGKGVMEGACAGGMIYAGVTFEIVNATTNAVLQTFNTYDVSAPLQANPINRGWQQYGGSFKTPPGVSDVIVRIRNNNPGGCGNDIAIDDIAFSYCAPYIYSFFDGQTDQLGGEYTMCAGAATNLTSVYAPADYFTNPQYFWQYSDDNLTWTTISGDGDGLTGSATGTLHFAEDALLLQGSPTVITQRWFRLMIYENGNTTSCAQPSVPIKVILLPNPKISVAGAQICIGSSATLTACCGYDSYTWDDPAATESDNITVAPTTTTVYTVTGRKDYGSGRTCYRTADAPVIVDDMPVPNLTMSTPATICLGQAVDMSIDPVNAGYDILWTPNGETTTSIHDVPTTPGSKAYGVTVTNGTCSVSDSRTVTVRDLPDVTIGSIPASCRTSGSFTIPYTGAVNNPTRYDVVTAPGNPMPGFTAVMNQVLPASPITVTYPVGTAPGTYTFNLVLHNTTLSCDRTKPFSVVVQAPSTPPTGILADKTQLCVSGTVTLTVQGGSLGTGAVWRWYAGACGGAFLGTGPSITTGTISSTTTFYVRAESAGPCGNSTCASVTVTVLPQPAAAAAGPDQDHCEVPTFLMAATAATPASATGTWSVISASVPVASIVIASPTNQSSNVTVPNGATATLAWTVSNGVCPPTSDQVVLTNYSKPTVAAAGANQKLCNVTSFTMAANTATIGTGTWSRVYGTAGTITNPNSPTTTVTGLTPGDSIILRWTIANGPCTPSTSDVTLVTYKTPTVAAAGPDQKLCNVTSFTLAANTPAAGAGYGYWTTIYGGKAPANLTSPTSTITVVPGDSIVLRWTIANGTCTPSTDDITLVSYKTPTTAAAGPDQKLCNVTSFTLAANTPAAGAGYGYWTTIYGGKAPANLTSPTSTITVVPGDSIVLRWTIANGVCPASTDDVTLVSYKTPTTAAAGPDQKLCNVTSFTLAANAPAAGAGYGYWTTIYGGKAPANLTSPTSTITVVPGDSIILRWTIANGVCPASTDDITLVSYKTPTVAAAGPDQKLCNVTSFTLAANTPAAGAGYGYWTTIYGGKAPANLTSPTSTITVAPGDSIILRWTIANGTCPPSTDDITLVSYKTPTVAAAGPDQKLCNVTSFTLAANTPAAGAGYGYWTTIYGGKAPTTLTSATSAITVAPGDSIILRWTIANGTCPPSTDDVTLVSYKTPTVAAAGPDQKLCNVTSFTLAANTPAAGAGYGYWTTIYGGKAPNNLTSATSTITVVPGDSIILRWTIANGNCTPSTDDVTLVSYKTPTVAAAGPDQKLCNVTSFTLAANAPAAGAGYGYWTTIYGGKAPTNLTSPTSAITVVPGDSIILRWTIANGTCPPSTNDVTLVSYKTPTVADAGPDQKDCNVTSFTLAANTPAAGAGYGYWTTIYGGKAPNNLTSATSTITVAPGDSIILRWTIANGNCPPSTSDVTLVSYKTPTVAAAGPDQKLCNVTSFTLAANAPAAGAGYGYWTTIYGGKAPANLTSPTSTITVAPGDSIILRWTIANGNCPPSTDDITLVSYRTPTVAAAGPDQKQCNVTSFTLAANTPTIGYGYWSTVYGGKAPANLTSPTSTITVAPGDSIILRWNIANGTCPPSTDDITLVSYETPTVAAAGPDQKDCNVTSFTLAANTPTIGYGYWSTVYGGKAPANLTSPTSTITVAPGDSIILRWNIANGNCPPSTNDVTLVSYKTPTVADAGPDQKACNVTSFTLAANTPAAGAGYGYWTTIYGGKAPANLTSPTSTITVAPGDSIILRWTIANGNCPPSTSDITLVSYRTPTVAAAGPNQKDCNVTSFTLAANTPTIGYGYWSTVYGGKAPANLTNPTSTITVAPGDSIILRWNIANGNCPPSTSDVTLVSYLMPTTAAAGPDQKLCYTTSFTMAANTPAVNAGTGRWSVVYGTANIATPTSPASNVTIAQGDSVILRWTITNGNCAVSTNDVTLISYESATLAAAGPDQKLCNVTSFTLAANTPAIGTGAWSIVYGTPVIANLLSPTSTVTVAPGDSVVLRWTISNGLLCPSNGDNVVLVSYEQPTVAAAGPDQKLCNVTSFTLAANTPNVGTGKWSILYGTPVIASLTSPTSTITVAPGDSVVLRWTISNGTCPPSTDDVTLVSYKTPTVAAAGPDQKLCNVTSFTLAANTPAAGAGYGYWTTIYGGKAPANLTSPTSTITVVPGDSIVLRWTIANGVCPPSTSDVTLVSYITPTVAAAGPDQKDCNVTSFTLAANTPAAGAGNGYWTTIYGGKAPANLTDPASTITVAPGDSIILRWTIANGTCPPSTDDITLVSYKTPTTAAAGPDQKLCNVTSFTLAANAPAAGAGYGYWTTIYGGKAPANLTSPTSTITVVPGDSIVLRWTIANGNCPPSTDDITLVSYKTPTVAAAGPDQKLCNVTSFTLAANTPAAGAGNGYWTTIYGGKAPANLTSPTSTITVAPGDSIILRWTIANGTCPPSTDDVTLVSYRTPTVAAAGPDQKLCNVTSFTLAANTPAAGTGNGYWTTIYGGKAPANLTSPTSTITVAPGDSIILRWTIANGTCPPSTDDIILVSYKTPTVAAAGPDQKLCNVTSFTLAANTPAAGAGNGYWTTIYGGKAPANLTSPTSTITVAPGDSIILRWTIANGNCPPSTDDITLVSYRTPTVAAAGPDQKLCNVTSFTLAANTPAAGAGNGYWTTIYGGKAPANLTSPTSTITVVPGDAIVLRWTIANGTCPPSTDDITLVSYRMPTVAAAGPDQKLCNVTSFTLAGNTPTVGTGRWTVIYGTATINTPTSPASTVTVAAGDSVVLRWTISNGTCVPSTDDVILVNYKTPTVAAAGPDQKLCNVTSFTLAGNTPTVGTGRWTVVYGTPAITNPLSPTSTVTVTPGDSVILRWTITNGTCAASMDDVTLVSYAQPTIAAAGVDQKLCNVTSFTLAGNTPTVGKGVWTKIYGNPVIANPNSPTSTITVAAGDSVILRWTISNGNCPPSTDDVTLVSYKTAAPALAGPDQKMCNVTSFTLAANTPSVPTAKGTWSIIYGTPVIANLTSPTTTVTVVPGDSVILRWTITNGTCPATSDDVVLVSYRQPTIAAAGADQKMCNVTSFTLAGNTPTVGTGRWTVIYGTATIAAPTSPTSTVTVAAGDSVILRWTISNGNCPATSDDVVLVNYRTPAIANAGPDQDMCSNTTSFTMRANAPGVTGAVGTWTIVSGTATIADIHNPTTTVTVAVGNTVTLRWTITNGTCAMTSDDVVIANRNLITNNTISADQTVCLTETPAALTGTTPTGGNGTYTYQWQSSTTSATAGFVSIPGATAATYAPGLLTQDTWYRRVVTSGFCASVTSNAVKITVINKPPVVTFVPGPMTVDCRMGMDYTTLFGTPQFSHTPYTNMPLTVTFTDANSVNGCTQTFTRTWTATDRCGMTTTASQTITVVDKTAPVFTSQKPADVTVECDKIPAAVNLNAVDDCFGNMSVTPVETRQDIPGACANNYKLIRTWTAVDGCNNRVTLTQTITVQDKTPPVFTSAAPRDTIVNCNAVPPAAPLTAMDNCTPGVITVTATDVRKNIPGAVCTDNYQIVRTWIAMDECGNAATLVQNITVQDTTRPVFSMPQPANVTVDCDKVPSWPAITATDNCTANVPVMTSEQKFATQPACAGNYRLVRTWKATDNCGNTATMTQTITVQDTTRPVFTVRPPADTTVNCDAVPAPPNNVVATDACGTVKLSRTQVRENIPGACASNYRLIRTWIAIDQCGNQAVWRQVITVQDTTRPVIAAPPADVVLNCGDAIPAAPVLTATDNCDPAFPKQATMTEDPYVKDVCSGYTIIRRWRVADACGNQATEVIQRIVVNACPKPVLDPALPVNCSDNPTFTIKTLNNVTNPTYILVGVVPANAVQVPWSQQNGTFNLNNATQASFVVRDGVTGCISDTVVYNLQYNTSPMVNLGRDTTICGGNSLILDAGAGNFAYTIRWSTGETTQRINITNAGKYWVSVTNGICTTTDTIQVTVIPMPLVDIPDASICRGQSVKLDAFVDGGTYLWSNGATTSSILVSTQEQFWVQVVKSGCITIDTVNVTVNPPPDITLNRDTTICPDQSVMLTVNLNNGGNIRWVTGATTNSIVVNEPGQYWVTVSRDNCMIKDTVNVRLQPSIKVELGPNQEICPGSQITIDGTTQDAISYLWDDGDPNPVKNLFETGKYRLGVMDRFCNRVFYDSVYLRVADMPRIDLGLDTVMCNGETLRLRAEGANIKSVLWSDGSTGPYLDVKTAGTYAVTVFNDCGSATDQITVDYTQCDPKPTFPNAFSPNGDGKNDFFRPVVRGPMYEYELRIFNRWGELIYLGYDSKKGWDGRYQGQPVTIGTYVWWLTYKKMPNGNPNIIKGEVTVIR</sequence>
<feature type="signal peptide" evidence="1">
    <location>
        <begin position="1"/>
        <end position="21"/>
    </location>
</feature>
<feature type="domain" description="HYR-like" evidence="3">
    <location>
        <begin position="3882"/>
        <end position="3956"/>
    </location>
</feature>
<dbReference type="NCBIfam" id="TIGR04131">
    <property type="entry name" value="Bac_Flav_CTERM"/>
    <property type="match status" value="1"/>
</dbReference>
<feature type="chain" id="PRO_5011731849" evidence="1">
    <location>
        <begin position="22"/>
        <end position="4573"/>
    </location>
</feature>
<evidence type="ECO:0000256" key="1">
    <source>
        <dbReference type="SAM" id="SignalP"/>
    </source>
</evidence>
<reference evidence="4 5" key="1">
    <citation type="submission" date="2016-10" db="EMBL/GenBank/DDBJ databases">
        <authorList>
            <person name="de Groot N.N."/>
        </authorList>
    </citation>
    <scope>NUCLEOTIDE SEQUENCE [LARGE SCALE GENOMIC DNA]</scope>
    <source>
        <strain evidence="4 5">DSM 21039</strain>
    </source>
</reference>
<keyword evidence="5" id="KW-1185">Reference proteome</keyword>
<evidence type="ECO:0000313" key="4">
    <source>
        <dbReference type="EMBL" id="SEL80719.1"/>
    </source>
</evidence>
<organism evidence="4 5">
    <name type="scientific">Chitinophaga rupis</name>
    <dbReference type="NCBI Taxonomy" id="573321"/>
    <lineage>
        <taxon>Bacteria</taxon>
        <taxon>Pseudomonadati</taxon>
        <taxon>Bacteroidota</taxon>
        <taxon>Chitinophagia</taxon>
        <taxon>Chitinophagales</taxon>
        <taxon>Chitinophagaceae</taxon>
        <taxon>Chitinophaga</taxon>
    </lineage>
</organism>
<dbReference type="RefSeq" id="WP_143080992.1">
    <property type="nucleotide sequence ID" value="NZ_FOBB01000002.1"/>
</dbReference>
<proteinExistence type="predicted"/>
<evidence type="ECO:0000313" key="5">
    <source>
        <dbReference type="Proteomes" id="UP000198984"/>
    </source>
</evidence>
<dbReference type="STRING" id="573321.SAMN04488505_1021161"/>
<protein>
    <submittedName>
        <fullName evidence="4">Gliding motility-associated C-terminal domain-containing protein</fullName>
    </submittedName>
</protein>